<organism evidence="1 2">
    <name type="scientific">Rubus argutus</name>
    <name type="common">Southern blackberry</name>
    <dbReference type="NCBI Taxonomy" id="59490"/>
    <lineage>
        <taxon>Eukaryota</taxon>
        <taxon>Viridiplantae</taxon>
        <taxon>Streptophyta</taxon>
        <taxon>Embryophyta</taxon>
        <taxon>Tracheophyta</taxon>
        <taxon>Spermatophyta</taxon>
        <taxon>Magnoliopsida</taxon>
        <taxon>eudicotyledons</taxon>
        <taxon>Gunneridae</taxon>
        <taxon>Pentapetalae</taxon>
        <taxon>rosids</taxon>
        <taxon>fabids</taxon>
        <taxon>Rosales</taxon>
        <taxon>Rosaceae</taxon>
        <taxon>Rosoideae</taxon>
        <taxon>Rosoideae incertae sedis</taxon>
        <taxon>Rubus</taxon>
    </lineage>
</organism>
<gene>
    <name evidence="1" type="ORF">M0R45_037342</name>
</gene>
<reference evidence="1 2" key="1">
    <citation type="journal article" date="2023" name="G3 (Bethesda)">
        <title>A chromosome-length genome assembly and annotation of blackberry (Rubus argutus, cv. 'Hillquist').</title>
        <authorList>
            <person name="Bruna T."/>
            <person name="Aryal R."/>
            <person name="Dudchenko O."/>
            <person name="Sargent D.J."/>
            <person name="Mead D."/>
            <person name="Buti M."/>
            <person name="Cavallini A."/>
            <person name="Hytonen T."/>
            <person name="Andres J."/>
            <person name="Pham M."/>
            <person name="Weisz D."/>
            <person name="Mascagni F."/>
            <person name="Usai G."/>
            <person name="Natali L."/>
            <person name="Bassil N."/>
            <person name="Fernandez G.E."/>
            <person name="Lomsadze A."/>
            <person name="Armour M."/>
            <person name="Olukolu B."/>
            <person name="Poorten T."/>
            <person name="Britton C."/>
            <person name="Davik J."/>
            <person name="Ashrafi H."/>
            <person name="Aiden E.L."/>
            <person name="Borodovsky M."/>
            <person name="Worthington M."/>
        </authorList>
    </citation>
    <scope>NUCLEOTIDE SEQUENCE [LARGE SCALE GENOMIC DNA]</scope>
    <source>
        <strain evidence="1">PI 553951</strain>
    </source>
</reference>
<evidence type="ECO:0008006" key="3">
    <source>
        <dbReference type="Google" id="ProtNLM"/>
    </source>
</evidence>
<protein>
    <recommendedName>
        <fullName evidence="3">Protein RDM1</fullName>
    </recommendedName>
</protein>
<dbReference type="EMBL" id="JBEDUW010000007">
    <property type="protein sequence ID" value="KAK9913529.1"/>
    <property type="molecule type" value="Genomic_DNA"/>
</dbReference>
<dbReference type="GO" id="GO:0000419">
    <property type="term" value="C:RNA polymerase V complex"/>
    <property type="evidence" value="ECO:0007669"/>
    <property type="project" value="TreeGrafter"/>
</dbReference>
<dbReference type="InterPro" id="IPR015270">
    <property type="entry name" value="RDM1_plant"/>
</dbReference>
<dbReference type="Pfam" id="PF09187">
    <property type="entry name" value="RdDM_RDM1"/>
    <property type="match status" value="1"/>
</dbReference>
<dbReference type="Proteomes" id="UP001457282">
    <property type="component" value="Unassembled WGS sequence"/>
</dbReference>
<dbReference type="InterPro" id="IPR036319">
    <property type="entry name" value="RDM1_sf"/>
</dbReference>
<dbReference type="GO" id="GO:0080188">
    <property type="term" value="P:gene silencing by siRNA-directed DNA methylation"/>
    <property type="evidence" value="ECO:0007669"/>
    <property type="project" value="InterPro"/>
</dbReference>
<keyword evidence="2" id="KW-1185">Reference proteome</keyword>
<dbReference type="PANTHER" id="PTHR36366">
    <property type="entry name" value="PROTEIN RDM1"/>
    <property type="match status" value="1"/>
</dbReference>
<accession>A0AAW1W1R8</accession>
<proteinExistence type="predicted"/>
<evidence type="ECO:0000313" key="1">
    <source>
        <dbReference type="EMBL" id="KAK9913529.1"/>
    </source>
</evidence>
<dbReference type="AlphaFoldDB" id="A0AAW1W1R8"/>
<dbReference type="Gene3D" id="1.20.120.690">
    <property type="entry name" value="RDM1 protein domain"/>
    <property type="match status" value="1"/>
</dbReference>
<sequence>MLRRRCPLSYQHLLVSDSETESDDLTEMGNARARLVNMRGKSTVKEGRKEKIKNNEKCNEEGCGNAKEFEGDRPEFLVVKLAEDYQEHMKKIPIPTIRRSDSMFITWHSLANSMKQFYGQPLHYLTYVLVKQWDQSRIGTVDEEKPMDTIIHPRKAESTIWDVEEVHRLCTSHIHLAKLWVSDPEYSAVVGDVIPSSKLVA</sequence>
<dbReference type="SUPFAM" id="SSF109920">
    <property type="entry name" value="Hypothetical protein At3g22680"/>
    <property type="match status" value="1"/>
</dbReference>
<name>A0AAW1W1R8_RUBAR</name>
<dbReference type="PANTHER" id="PTHR36366:SF3">
    <property type="entry name" value="PROTEIN RDM1"/>
    <property type="match status" value="1"/>
</dbReference>
<evidence type="ECO:0000313" key="2">
    <source>
        <dbReference type="Proteomes" id="UP001457282"/>
    </source>
</evidence>
<comment type="caution">
    <text evidence="1">The sequence shown here is derived from an EMBL/GenBank/DDBJ whole genome shotgun (WGS) entry which is preliminary data.</text>
</comment>